<evidence type="ECO:0000313" key="2">
    <source>
        <dbReference type="EMBL" id="OBB27186.1"/>
    </source>
</evidence>
<organism evidence="2 3">
    <name type="scientific">Mycolicibacterium peregrinum</name>
    <name type="common">Mycobacterium peregrinum</name>
    <dbReference type="NCBI Taxonomy" id="43304"/>
    <lineage>
        <taxon>Bacteria</taxon>
        <taxon>Bacillati</taxon>
        <taxon>Actinomycetota</taxon>
        <taxon>Actinomycetes</taxon>
        <taxon>Mycobacteriales</taxon>
        <taxon>Mycobacteriaceae</taxon>
        <taxon>Mycolicibacterium</taxon>
    </lineage>
</organism>
<accession>A0A1A0QYE5</accession>
<protein>
    <submittedName>
        <fullName evidence="2">Uncharacterized protein</fullName>
    </submittedName>
</protein>
<evidence type="ECO:0000256" key="1">
    <source>
        <dbReference type="SAM" id="MobiDB-lite"/>
    </source>
</evidence>
<name>A0A1A0QYE5_MYCPR</name>
<feature type="region of interest" description="Disordered" evidence="1">
    <location>
        <begin position="59"/>
        <end position="82"/>
    </location>
</feature>
<gene>
    <name evidence="2" type="ORF">A5792_25590</name>
</gene>
<dbReference type="RefSeq" id="WP_064934014.1">
    <property type="nucleotide sequence ID" value="NZ_LZSO01000031.1"/>
</dbReference>
<dbReference type="AlphaFoldDB" id="A0A1A0QYE5"/>
<evidence type="ECO:0000313" key="3">
    <source>
        <dbReference type="Proteomes" id="UP000093902"/>
    </source>
</evidence>
<dbReference type="Proteomes" id="UP000093902">
    <property type="component" value="Unassembled WGS sequence"/>
</dbReference>
<dbReference type="OrthoDB" id="4628667at2"/>
<feature type="compositionally biased region" description="Polar residues" evidence="1">
    <location>
        <begin position="71"/>
        <end position="82"/>
    </location>
</feature>
<sequence>MSEPNTGNRIDDVAPGDIISLDGGEPACKVVHKEPTESGFLVTFEVDDGEMFQREVAAGTPVTRSLESKWESTQNPTAHPQS</sequence>
<dbReference type="EMBL" id="LZSO01000031">
    <property type="protein sequence ID" value="OBB27186.1"/>
    <property type="molecule type" value="Genomic_DNA"/>
</dbReference>
<proteinExistence type="predicted"/>
<comment type="caution">
    <text evidence="2">The sequence shown here is derived from an EMBL/GenBank/DDBJ whole genome shotgun (WGS) entry which is preliminary data.</text>
</comment>
<reference evidence="3" key="1">
    <citation type="submission" date="2016-06" db="EMBL/GenBank/DDBJ databases">
        <authorList>
            <person name="Sutton G."/>
            <person name="Brinkac L."/>
            <person name="Sanka R."/>
            <person name="Adams M."/>
            <person name="Lau E."/>
            <person name="Mehaffy C."/>
            <person name="Tameris M."/>
            <person name="Hatherill M."/>
            <person name="Hanekom W."/>
            <person name="Mahomed H."/>
            <person name="Mcshane H."/>
        </authorList>
    </citation>
    <scope>NUCLEOTIDE SEQUENCE [LARGE SCALE GENOMIC DNA]</scope>
    <source>
        <strain evidence="3">852002-51209_SCH5440388</strain>
    </source>
</reference>